<dbReference type="InterPro" id="IPR045179">
    <property type="entry name" value="YgfZ/GcvT"/>
</dbReference>
<dbReference type="AlphaFoldDB" id="A0A938YR16"/>
<dbReference type="RefSeq" id="WP_205257776.1">
    <property type="nucleotide sequence ID" value="NZ_BAAAPV010000005.1"/>
</dbReference>
<evidence type="ECO:0000256" key="1">
    <source>
        <dbReference type="ARBA" id="ARBA00022946"/>
    </source>
</evidence>
<sequence>MSVTPSAAGSSPLDPTGPDGPGSHGATPADTSPPVTTELPVTVLDGAAPGPAPTVLPSPLLGLPGAVAGTGRDTGLAWHYGDPMGEQRVTTLRTGLFDTSTRGRLTVTGPDRLTWLHTLTSQFLSTAADGTVTQALVLSPQGHVEHHMNVTVLPDAVHLDTEPGAHEGLLAYLTGMVFWSKVEIADRTADLGGLLLVGPTTAEVLGQVLGAGTQLPGGADTAVVLPAGGPQGWLRRTTAGTELVVARGDLAALAAQLVRAGARPAGTWAADALRVLDRRPRWGVDTDERTIPNEVEWLRTAVHLNKGCYRGQETVARVDNIGRPPRRLVLLNLDGSMERLPETGDAVVSGAGRVVGRLGTVVHHHEDGPVALALLKRAIEPGVPLLAGGVDAVMDPADAPEPETAPRSAVDHRALRSVRRP</sequence>
<dbReference type="GO" id="GO:0016226">
    <property type="term" value="P:iron-sulfur cluster assembly"/>
    <property type="evidence" value="ECO:0007669"/>
    <property type="project" value="TreeGrafter"/>
</dbReference>
<dbReference type="Proteomes" id="UP000663801">
    <property type="component" value="Unassembled WGS sequence"/>
</dbReference>
<dbReference type="PANTHER" id="PTHR22602:SF0">
    <property type="entry name" value="TRANSFERASE CAF17, MITOCHONDRIAL-RELATED"/>
    <property type="match status" value="1"/>
</dbReference>
<evidence type="ECO:0000313" key="4">
    <source>
        <dbReference type="EMBL" id="MBM9477653.1"/>
    </source>
</evidence>
<evidence type="ECO:0000256" key="2">
    <source>
        <dbReference type="SAM" id="MobiDB-lite"/>
    </source>
</evidence>
<keyword evidence="5" id="KW-1185">Reference proteome</keyword>
<dbReference type="Pfam" id="PF01571">
    <property type="entry name" value="GCV_T"/>
    <property type="match status" value="1"/>
</dbReference>
<protein>
    <submittedName>
        <fullName evidence="4">Folate-binding protein YgfZ</fullName>
    </submittedName>
</protein>
<dbReference type="PANTHER" id="PTHR22602">
    <property type="entry name" value="TRANSFERASE CAF17, MITOCHONDRIAL-RELATED"/>
    <property type="match status" value="1"/>
</dbReference>
<accession>A0A938YR16</accession>
<feature type="region of interest" description="Disordered" evidence="2">
    <location>
        <begin position="395"/>
        <end position="421"/>
    </location>
</feature>
<feature type="domain" description="GCVT N-terminal" evidence="3">
    <location>
        <begin position="86"/>
        <end position="306"/>
    </location>
</feature>
<dbReference type="InterPro" id="IPR006222">
    <property type="entry name" value="GCVT_N"/>
</dbReference>
<evidence type="ECO:0000259" key="3">
    <source>
        <dbReference type="Pfam" id="PF01571"/>
    </source>
</evidence>
<dbReference type="Gene3D" id="3.30.1360.120">
    <property type="entry name" value="Probable tRNA modification gtpase trme, domain 1"/>
    <property type="match status" value="1"/>
</dbReference>
<evidence type="ECO:0000313" key="5">
    <source>
        <dbReference type="Proteomes" id="UP000663801"/>
    </source>
</evidence>
<reference evidence="4" key="1">
    <citation type="submission" date="2021-01" db="EMBL/GenBank/DDBJ databases">
        <title>KCTC 19127 draft genome.</title>
        <authorList>
            <person name="An D."/>
        </authorList>
    </citation>
    <scope>NUCLEOTIDE SEQUENCE</scope>
    <source>
        <strain evidence="4">KCTC 19127</strain>
    </source>
</reference>
<feature type="region of interest" description="Disordered" evidence="2">
    <location>
        <begin position="1"/>
        <end position="37"/>
    </location>
</feature>
<proteinExistence type="predicted"/>
<dbReference type="SUPFAM" id="SSF103025">
    <property type="entry name" value="Folate-binding domain"/>
    <property type="match status" value="1"/>
</dbReference>
<name>A0A938YR16_9ACTN</name>
<dbReference type="InterPro" id="IPR017703">
    <property type="entry name" value="YgfZ/GCV_T_CS"/>
</dbReference>
<gene>
    <name evidence="4" type="ORF">JL107_14470</name>
</gene>
<dbReference type="EMBL" id="JAERWL010000012">
    <property type="protein sequence ID" value="MBM9477653.1"/>
    <property type="molecule type" value="Genomic_DNA"/>
</dbReference>
<dbReference type="InterPro" id="IPR027266">
    <property type="entry name" value="TrmE/GcvT-like"/>
</dbReference>
<comment type="caution">
    <text evidence="4">The sequence shown here is derived from an EMBL/GenBank/DDBJ whole genome shotgun (WGS) entry which is preliminary data.</text>
</comment>
<keyword evidence="1" id="KW-0809">Transit peptide</keyword>
<dbReference type="NCBIfam" id="TIGR03317">
    <property type="entry name" value="ygfZ_signature"/>
    <property type="match status" value="1"/>
</dbReference>
<organism evidence="4 5">
    <name type="scientific">Nakamurella flavida</name>
    <dbReference type="NCBI Taxonomy" id="363630"/>
    <lineage>
        <taxon>Bacteria</taxon>
        <taxon>Bacillati</taxon>
        <taxon>Actinomycetota</taxon>
        <taxon>Actinomycetes</taxon>
        <taxon>Nakamurellales</taxon>
        <taxon>Nakamurellaceae</taxon>
        <taxon>Nakamurella</taxon>
    </lineage>
</organism>